<dbReference type="GO" id="GO:0006935">
    <property type="term" value="P:chemotaxis"/>
    <property type="evidence" value="ECO:0007669"/>
    <property type="project" value="UniProtKB-KW"/>
</dbReference>
<evidence type="ECO:0000313" key="15">
    <source>
        <dbReference type="Proteomes" id="UP000292445"/>
    </source>
</evidence>
<dbReference type="AlphaFoldDB" id="A0A4Q7N962"/>
<evidence type="ECO:0000256" key="4">
    <source>
        <dbReference type="ARBA" id="ARBA00021870"/>
    </source>
</evidence>
<dbReference type="Pfam" id="PF14841">
    <property type="entry name" value="FliG_M"/>
    <property type="match status" value="1"/>
</dbReference>
<evidence type="ECO:0000256" key="10">
    <source>
        <dbReference type="ARBA" id="ARBA00025598"/>
    </source>
</evidence>
<evidence type="ECO:0000256" key="8">
    <source>
        <dbReference type="ARBA" id="ARBA00023136"/>
    </source>
</evidence>
<dbReference type="Proteomes" id="UP000292445">
    <property type="component" value="Unassembled WGS sequence"/>
</dbReference>
<dbReference type="PIRSF" id="PIRSF003161">
    <property type="entry name" value="FliG"/>
    <property type="match status" value="1"/>
</dbReference>
<sequence length="338" mass="36968">MMNVVNAEPDQGVADGAILLLSLGEEEAAEVLKYLSPREVQKLGTAMAGMQGIAREAMDQVIQRFETDIGAHTGLGADADAYLRSVLTKALGADKAGFLLDRILHTGDTSGIESLKWMDPASVAELIRHEHPQIIASILVHLEADQSAAVINYLTERVRADVLLRIATLDGIQPAALRELNDVLLKMLSGNEQIKRRKLGGVKTAADILNYVGSSSEHQILSIVKQVDTELAQRIIDEMFTFENLIDADDRGMQLLLREVTPDSLILALKGASTELRAKVFRCMPARAAQQLREDLDVRGPVKISEVEAQQKEILKVARRLTESGDLAINGMGEEQYV</sequence>
<dbReference type="GO" id="GO:0005886">
    <property type="term" value="C:plasma membrane"/>
    <property type="evidence" value="ECO:0007669"/>
    <property type="project" value="UniProtKB-SubCell"/>
</dbReference>
<dbReference type="PANTHER" id="PTHR30534">
    <property type="entry name" value="FLAGELLAR MOTOR SWITCH PROTEIN FLIG"/>
    <property type="match status" value="1"/>
</dbReference>
<comment type="similarity">
    <text evidence="3">Belongs to the FliG family.</text>
</comment>
<dbReference type="Pfam" id="PF14842">
    <property type="entry name" value="FliG_N"/>
    <property type="match status" value="1"/>
</dbReference>
<keyword evidence="7" id="KW-0283">Flagellar rotation</keyword>
<accession>A0A4Q7N962</accession>
<evidence type="ECO:0000256" key="6">
    <source>
        <dbReference type="ARBA" id="ARBA00022500"/>
    </source>
</evidence>
<dbReference type="InterPro" id="IPR023087">
    <property type="entry name" value="Flg_Motor_Flig_C"/>
</dbReference>
<dbReference type="RefSeq" id="WP_242621607.1">
    <property type="nucleotide sequence ID" value="NZ_SGXC01000003.1"/>
</dbReference>
<name>A0A4Q7N962_9BURK</name>
<evidence type="ECO:0000256" key="7">
    <source>
        <dbReference type="ARBA" id="ARBA00022779"/>
    </source>
</evidence>
<evidence type="ECO:0000256" key="2">
    <source>
        <dbReference type="ARBA" id="ARBA00004515"/>
    </source>
</evidence>
<dbReference type="GO" id="GO:0009425">
    <property type="term" value="C:bacterial-type flagellum basal body"/>
    <property type="evidence" value="ECO:0007669"/>
    <property type="project" value="UniProtKB-SubCell"/>
</dbReference>
<feature type="domain" description="Flagellar motor switch protein FliG middle" evidence="12">
    <location>
        <begin position="120"/>
        <end position="193"/>
    </location>
</feature>
<evidence type="ECO:0000259" key="11">
    <source>
        <dbReference type="Pfam" id="PF01706"/>
    </source>
</evidence>
<dbReference type="InterPro" id="IPR011002">
    <property type="entry name" value="FliG_a-hlx"/>
</dbReference>
<dbReference type="PANTHER" id="PTHR30534:SF0">
    <property type="entry name" value="FLAGELLAR MOTOR SWITCH PROTEIN FLIG"/>
    <property type="match status" value="1"/>
</dbReference>
<evidence type="ECO:0000259" key="13">
    <source>
        <dbReference type="Pfam" id="PF14842"/>
    </source>
</evidence>
<evidence type="ECO:0000256" key="9">
    <source>
        <dbReference type="ARBA" id="ARBA00023143"/>
    </source>
</evidence>
<feature type="domain" description="Flagellar motor switch protein FliG N-terminal" evidence="13">
    <location>
        <begin position="12"/>
        <end position="110"/>
    </location>
</feature>
<dbReference type="PRINTS" id="PR00954">
    <property type="entry name" value="FLGMOTORFLIG"/>
</dbReference>
<dbReference type="Pfam" id="PF01706">
    <property type="entry name" value="FliG_C"/>
    <property type="match status" value="1"/>
</dbReference>
<feature type="domain" description="Flagellar motor switch protein FliG C-terminal" evidence="11">
    <location>
        <begin position="225"/>
        <end position="329"/>
    </location>
</feature>
<keyword evidence="14" id="KW-0966">Cell projection</keyword>
<keyword evidence="15" id="KW-1185">Reference proteome</keyword>
<dbReference type="Gene3D" id="1.10.220.30">
    <property type="match status" value="3"/>
</dbReference>
<dbReference type="InterPro" id="IPR000090">
    <property type="entry name" value="Flg_Motor_Flig"/>
</dbReference>
<keyword evidence="8" id="KW-0472">Membrane</keyword>
<dbReference type="GO" id="GO:0003774">
    <property type="term" value="F:cytoskeletal motor activity"/>
    <property type="evidence" value="ECO:0007669"/>
    <property type="project" value="InterPro"/>
</dbReference>
<keyword evidence="6" id="KW-0145">Chemotaxis</keyword>
<comment type="subcellular location">
    <subcellularLocation>
        <location evidence="1">Bacterial flagellum basal body</location>
    </subcellularLocation>
    <subcellularLocation>
        <location evidence="2">Cell inner membrane</location>
        <topology evidence="2">Peripheral membrane protein</topology>
        <orientation evidence="2">Cytoplasmic side</orientation>
    </subcellularLocation>
</comment>
<dbReference type="InterPro" id="IPR028263">
    <property type="entry name" value="FliG_N"/>
</dbReference>
<proteinExistence type="inferred from homology"/>
<protein>
    <recommendedName>
        <fullName evidence="4">Flagellar motor switch protein FliG</fullName>
    </recommendedName>
</protein>
<comment type="function">
    <text evidence="10">FliG is one of three proteins (FliG, FliN, FliM) that forms the rotor-mounted switch complex (C ring), located at the base of the basal body. This complex interacts with the CheY and CheZ chemotaxis proteins, in addition to contacting components of the motor that determine the direction of flagellar rotation.</text>
</comment>
<evidence type="ECO:0000256" key="5">
    <source>
        <dbReference type="ARBA" id="ARBA00022475"/>
    </source>
</evidence>
<dbReference type="FunFam" id="1.10.220.30:FF:000001">
    <property type="entry name" value="Flagellar motor switch protein FliG"/>
    <property type="match status" value="1"/>
</dbReference>
<dbReference type="NCBIfam" id="TIGR00207">
    <property type="entry name" value="fliG"/>
    <property type="match status" value="1"/>
</dbReference>
<dbReference type="InterPro" id="IPR032779">
    <property type="entry name" value="FliG_M"/>
</dbReference>
<dbReference type="EMBL" id="SGXC01000003">
    <property type="protein sequence ID" value="RZS78702.1"/>
    <property type="molecule type" value="Genomic_DNA"/>
</dbReference>
<dbReference type="SUPFAM" id="SSF48029">
    <property type="entry name" value="FliG"/>
    <property type="match status" value="2"/>
</dbReference>
<evidence type="ECO:0000256" key="1">
    <source>
        <dbReference type="ARBA" id="ARBA00004117"/>
    </source>
</evidence>
<keyword evidence="5" id="KW-1003">Cell membrane</keyword>
<keyword evidence="9" id="KW-0975">Bacterial flagellum</keyword>
<keyword evidence="14" id="KW-0969">Cilium</keyword>
<gene>
    <name evidence="14" type="ORF">EV675_5359</name>
</gene>
<organism evidence="14 15">
    <name type="scientific">Pigmentiphaga kullae</name>
    <dbReference type="NCBI Taxonomy" id="151784"/>
    <lineage>
        <taxon>Bacteria</taxon>
        <taxon>Pseudomonadati</taxon>
        <taxon>Pseudomonadota</taxon>
        <taxon>Betaproteobacteria</taxon>
        <taxon>Burkholderiales</taxon>
        <taxon>Alcaligenaceae</taxon>
        <taxon>Pigmentiphaga</taxon>
    </lineage>
</organism>
<keyword evidence="14" id="KW-0282">Flagellum</keyword>
<comment type="caution">
    <text evidence="14">The sequence shown here is derived from an EMBL/GenBank/DDBJ whole genome shotgun (WGS) entry which is preliminary data.</text>
</comment>
<evidence type="ECO:0000259" key="12">
    <source>
        <dbReference type="Pfam" id="PF14841"/>
    </source>
</evidence>
<dbReference type="GO" id="GO:0071973">
    <property type="term" value="P:bacterial-type flagellum-dependent cell motility"/>
    <property type="evidence" value="ECO:0007669"/>
    <property type="project" value="InterPro"/>
</dbReference>
<evidence type="ECO:0000256" key="3">
    <source>
        <dbReference type="ARBA" id="ARBA00010299"/>
    </source>
</evidence>
<evidence type="ECO:0000313" key="14">
    <source>
        <dbReference type="EMBL" id="RZS78702.1"/>
    </source>
</evidence>
<reference evidence="14 15" key="1">
    <citation type="submission" date="2019-02" db="EMBL/GenBank/DDBJ databases">
        <title>Genomic Encyclopedia of Type Strains, Phase IV (KMG-IV): sequencing the most valuable type-strain genomes for metagenomic binning, comparative biology and taxonomic classification.</title>
        <authorList>
            <person name="Goeker M."/>
        </authorList>
    </citation>
    <scope>NUCLEOTIDE SEQUENCE [LARGE SCALE GENOMIC DNA]</scope>
    <source>
        <strain evidence="14 15">K24</strain>
    </source>
</reference>